<keyword evidence="1" id="KW-1133">Transmembrane helix</keyword>
<keyword evidence="1" id="KW-0812">Transmembrane</keyword>
<evidence type="ECO:0000256" key="1">
    <source>
        <dbReference type="SAM" id="Phobius"/>
    </source>
</evidence>
<dbReference type="RefSeq" id="WP_344003454.1">
    <property type="nucleotide sequence ID" value="NZ_BAAAMY010000001.1"/>
</dbReference>
<proteinExistence type="predicted"/>
<dbReference type="Proteomes" id="UP001501612">
    <property type="component" value="Unassembled WGS sequence"/>
</dbReference>
<evidence type="ECO:0000313" key="2">
    <source>
        <dbReference type="EMBL" id="GAA1907768.1"/>
    </source>
</evidence>
<dbReference type="EMBL" id="BAAAMY010000001">
    <property type="protein sequence ID" value="GAA1907768.1"/>
    <property type="molecule type" value="Genomic_DNA"/>
</dbReference>
<keyword evidence="1" id="KW-0472">Membrane</keyword>
<organism evidence="2 3">
    <name type="scientific">Nocardioides lentus</name>
    <dbReference type="NCBI Taxonomy" id="338077"/>
    <lineage>
        <taxon>Bacteria</taxon>
        <taxon>Bacillati</taxon>
        <taxon>Actinomycetota</taxon>
        <taxon>Actinomycetes</taxon>
        <taxon>Propionibacteriales</taxon>
        <taxon>Nocardioidaceae</taxon>
        <taxon>Nocardioides</taxon>
    </lineage>
</organism>
<reference evidence="3" key="1">
    <citation type="journal article" date="2019" name="Int. J. Syst. Evol. Microbiol.">
        <title>The Global Catalogue of Microorganisms (GCM) 10K type strain sequencing project: providing services to taxonomists for standard genome sequencing and annotation.</title>
        <authorList>
            <consortium name="The Broad Institute Genomics Platform"/>
            <consortium name="The Broad Institute Genome Sequencing Center for Infectious Disease"/>
            <person name="Wu L."/>
            <person name="Ma J."/>
        </authorList>
    </citation>
    <scope>NUCLEOTIDE SEQUENCE [LARGE SCALE GENOMIC DNA]</scope>
    <source>
        <strain evidence="3">JCM 14046</strain>
    </source>
</reference>
<feature type="transmembrane region" description="Helical" evidence="1">
    <location>
        <begin position="68"/>
        <end position="92"/>
    </location>
</feature>
<feature type="transmembrane region" description="Helical" evidence="1">
    <location>
        <begin position="41"/>
        <end position="61"/>
    </location>
</feature>
<dbReference type="PANTHER" id="PTHR37309:SF1">
    <property type="entry name" value="SLR0284 PROTEIN"/>
    <property type="match status" value="1"/>
</dbReference>
<dbReference type="InterPro" id="IPR007165">
    <property type="entry name" value="Phage_holin_4_2"/>
</dbReference>
<accession>A0ABP5AC41</accession>
<keyword evidence="3" id="KW-1185">Reference proteome</keyword>
<name>A0ABP5AC41_9ACTN</name>
<feature type="transmembrane region" description="Helical" evidence="1">
    <location>
        <begin position="104"/>
        <end position="125"/>
    </location>
</feature>
<protein>
    <submittedName>
        <fullName evidence="2">Phage holin family protein</fullName>
    </submittedName>
</protein>
<comment type="caution">
    <text evidence="2">The sequence shown here is derived from an EMBL/GenBank/DDBJ whole genome shotgun (WGS) entry which is preliminary data.</text>
</comment>
<gene>
    <name evidence="2" type="ORF">GCM10009737_05800</name>
</gene>
<sequence length="130" mass="13788">MKFVASVVAGIAGLAAAAWLFEGIYFVGPTRGMAELEQKFLPLVLTGLIFGVVTSVVAPVVRLVALPLVILTIGLFLLVINAGMLALTAWFASQVGLPFRVEGFWTAVGGAIVITLVTWVVEPLFETERA</sequence>
<dbReference type="PANTHER" id="PTHR37309">
    <property type="entry name" value="SLR0284 PROTEIN"/>
    <property type="match status" value="1"/>
</dbReference>
<evidence type="ECO:0000313" key="3">
    <source>
        <dbReference type="Proteomes" id="UP001501612"/>
    </source>
</evidence>
<dbReference type="Pfam" id="PF04020">
    <property type="entry name" value="Phage_holin_4_2"/>
    <property type="match status" value="1"/>
</dbReference>